<dbReference type="Pfam" id="PF08031">
    <property type="entry name" value="BBE"/>
    <property type="match status" value="1"/>
</dbReference>
<organism evidence="2 3">
    <name type="scientific">Lojkania enalia</name>
    <dbReference type="NCBI Taxonomy" id="147567"/>
    <lineage>
        <taxon>Eukaryota</taxon>
        <taxon>Fungi</taxon>
        <taxon>Dikarya</taxon>
        <taxon>Ascomycota</taxon>
        <taxon>Pezizomycotina</taxon>
        <taxon>Dothideomycetes</taxon>
        <taxon>Pleosporomycetidae</taxon>
        <taxon>Pleosporales</taxon>
        <taxon>Pleosporales incertae sedis</taxon>
        <taxon>Lojkania</taxon>
    </lineage>
</organism>
<dbReference type="GO" id="GO:0016491">
    <property type="term" value="F:oxidoreductase activity"/>
    <property type="evidence" value="ECO:0007669"/>
    <property type="project" value="InterPro"/>
</dbReference>
<name>A0A9P4N7M6_9PLEO</name>
<dbReference type="InterPro" id="IPR016169">
    <property type="entry name" value="FAD-bd_PCMH_sub2"/>
</dbReference>
<dbReference type="GO" id="GO:0050660">
    <property type="term" value="F:flavin adenine dinucleotide binding"/>
    <property type="evidence" value="ECO:0007669"/>
    <property type="project" value="InterPro"/>
</dbReference>
<dbReference type="Gene3D" id="3.30.465.10">
    <property type="match status" value="1"/>
</dbReference>
<proteinExistence type="predicted"/>
<evidence type="ECO:0000313" key="2">
    <source>
        <dbReference type="EMBL" id="KAF2262451.1"/>
    </source>
</evidence>
<evidence type="ECO:0000313" key="3">
    <source>
        <dbReference type="Proteomes" id="UP000800093"/>
    </source>
</evidence>
<accession>A0A9P4N7M6</accession>
<dbReference type="AlphaFoldDB" id="A0A9P4N7M6"/>
<dbReference type="Gene3D" id="3.40.462.20">
    <property type="match status" value="1"/>
</dbReference>
<protein>
    <recommendedName>
        <fullName evidence="1">Berberine/berberine-like domain-containing protein</fullName>
    </recommendedName>
</protein>
<feature type="domain" description="Berberine/berberine-like" evidence="1">
    <location>
        <begin position="10"/>
        <end position="44"/>
    </location>
</feature>
<gene>
    <name evidence="2" type="ORF">CC78DRAFT_468013</name>
</gene>
<sequence length="63" mass="7604">MYISYWNTSLSIEEVHSHYWLTNYEKLVRTTRVYDPNRIFKGPQLVGSEKVSIINVRVRSEIW</sequence>
<comment type="caution">
    <text evidence="2">The sequence shown here is derived from an EMBL/GenBank/DDBJ whole genome shotgun (WGS) entry which is preliminary data.</text>
</comment>
<keyword evidence="3" id="KW-1185">Reference proteome</keyword>
<reference evidence="3" key="1">
    <citation type="journal article" date="2020" name="Stud. Mycol.">
        <title>101 Dothideomycetes genomes: A test case for predicting lifestyles and emergence of pathogens.</title>
        <authorList>
            <person name="Haridas S."/>
            <person name="Albert R."/>
            <person name="Binder M."/>
            <person name="Bloem J."/>
            <person name="LaButti K."/>
            <person name="Salamov A."/>
            <person name="Andreopoulos B."/>
            <person name="Baker S."/>
            <person name="Barry K."/>
            <person name="Bills G."/>
            <person name="Bluhm B."/>
            <person name="Cannon C."/>
            <person name="Castanera R."/>
            <person name="Culley D."/>
            <person name="Daum C."/>
            <person name="Ezra D."/>
            <person name="Gonzalez J."/>
            <person name="Henrissat B."/>
            <person name="Kuo A."/>
            <person name="Liang C."/>
            <person name="Lipzen A."/>
            <person name="Lutzoni F."/>
            <person name="Magnuson J."/>
            <person name="Mondo S."/>
            <person name="Nolan M."/>
            <person name="Ohm R."/>
            <person name="Pangilinan J."/>
            <person name="Park H.-J."/>
            <person name="Ramirez L."/>
            <person name="Alfaro M."/>
            <person name="Sun H."/>
            <person name="Tritt A."/>
            <person name="Yoshinaga Y."/>
            <person name="Zwiers L.-H."/>
            <person name="Turgeon B."/>
            <person name="Goodwin S."/>
            <person name="Spatafora J."/>
            <person name="Crous P."/>
            <person name="Grigoriev I."/>
        </authorList>
    </citation>
    <scope>NUCLEOTIDE SEQUENCE [LARGE SCALE GENOMIC DNA]</scope>
    <source>
        <strain evidence="3">CBS 304.66</strain>
    </source>
</reference>
<evidence type="ECO:0000259" key="1">
    <source>
        <dbReference type="Pfam" id="PF08031"/>
    </source>
</evidence>
<dbReference type="EMBL" id="ML986640">
    <property type="protein sequence ID" value="KAF2262451.1"/>
    <property type="molecule type" value="Genomic_DNA"/>
</dbReference>
<dbReference type="InterPro" id="IPR012951">
    <property type="entry name" value="BBE"/>
</dbReference>
<dbReference type="Proteomes" id="UP000800093">
    <property type="component" value="Unassembled WGS sequence"/>
</dbReference>